<gene>
    <name evidence="1" type="ORF">SLS63_003333</name>
</gene>
<organism evidence="1 2">
    <name type="scientific">Diaporthe eres</name>
    <name type="common">Phomopsis oblonga</name>
    <dbReference type="NCBI Taxonomy" id="83184"/>
    <lineage>
        <taxon>Eukaryota</taxon>
        <taxon>Fungi</taxon>
        <taxon>Dikarya</taxon>
        <taxon>Ascomycota</taxon>
        <taxon>Pezizomycotina</taxon>
        <taxon>Sordariomycetes</taxon>
        <taxon>Sordariomycetidae</taxon>
        <taxon>Diaporthales</taxon>
        <taxon>Diaporthaceae</taxon>
        <taxon>Diaporthe</taxon>
        <taxon>Diaporthe eres species complex</taxon>
    </lineage>
</organism>
<protein>
    <submittedName>
        <fullName evidence="1">Uncharacterized protein</fullName>
    </submittedName>
</protein>
<proteinExistence type="predicted"/>
<comment type="caution">
    <text evidence="1">The sequence shown here is derived from an EMBL/GenBank/DDBJ whole genome shotgun (WGS) entry which is preliminary data.</text>
</comment>
<dbReference type="EMBL" id="JAKNSF020000010">
    <property type="protein sequence ID" value="KAK7736356.1"/>
    <property type="molecule type" value="Genomic_DNA"/>
</dbReference>
<dbReference type="Proteomes" id="UP001430848">
    <property type="component" value="Unassembled WGS sequence"/>
</dbReference>
<accession>A0ABR1PH46</accession>
<evidence type="ECO:0000313" key="2">
    <source>
        <dbReference type="Proteomes" id="UP001430848"/>
    </source>
</evidence>
<reference evidence="1 2" key="1">
    <citation type="submission" date="2024-02" db="EMBL/GenBank/DDBJ databases">
        <title>De novo assembly and annotation of 12 fungi associated with fruit tree decline syndrome in Ontario, Canada.</title>
        <authorList>
            <person name="Sulman M."/>
            <person name="Ellouze W."/>
            <person name="Ilyukhin E."/>
        </authorList>
    </citation>
    <scope>NUCLEOTIDE SEQUENCE [LARGE SCALE GENOMIC DNA]</scope>
    <source>
        <strain evidence="1 2">M169</strain>
    </source>
</reference>
<keyword evidence="2" id="KW-1185">Reference proteome</keyword>
<name>A0ABR1PH46_DIAER</name>
<evidence type="ECO:0000313" key="1">
    <source>
        <dbReference type="EMBL" id="KAK7736356.1"/>
    </source>
</evidence>
<sequence>MAPCTDEDVAADYILDDIRKNNKANFVNAIHAYVLTRPGITYADLQNFLLNHGVNCIQPVVDASEVDINVQQTLTDLQGNIEKIYPIHFDFLPSTTDVGTRRQLHAIVPSKHLVAAGHVISLGQFPTYTRADSQSTVPTDDCDAFTGWLVEGELVTASFSNINGQPPLPVAAPNENITSPVVKEGGGLILPDIISGDSELWAQAKRAIIQRLRFTDVGRGASAGIRCTPDPPLMAWMGGHILRRFRSCCSRIFKEANSPGAQRRLGAEQIMAKMGLRPNEGGFDPEASRTIANSLNHMIKHMMWAFDLVEMQKNNYAHFFPADRYRFTRMLGLVPDGKIPLEFDIISTDGPNKGQKTGVWKGTLDQLSWEKGDQRKIPNKIQCDLLVKEISGEVEAVDRARLLRLGSVGVRECFADADENADLRARYEKALALSG</sequence>